<evidence type="ECO:0000259" key="2">
    <source>
        <dbReference type="Pfam" id="PF11396"/>
    </source>
</evidence>
<sequence>MKRLSFVLLFFVAVAGFACLQAKNAGVEIPFEQLPMKAQTLVNDCYKGLTVKKAIQKTTDGLTVYEVRMSDKTIIEFDMVGAWNYIKSKKSDIPNSVYPRKLKKTIDNDFVGKRGKYAENDGLNYTI</sequence>
<proteinExistence type="predicted"/>
<evidence type="ECO:0000256" key="1">
    <source>
        <dbReference type="SAM" id="SignalP"/>
    </source>
</evidence>
<feature type="signal peptide" evidence="1">
    <location>
        <begin position="1"/>
        <end position="18"/>
    </location>
</feature>
<accession>A0A9D9EE56</accession>
<name>A0A9D9EE56_9BACT</name>
<dbReference type="Proteomes" id="UP000823637">
    <property type="component" value="Unassembled WGS sequence"/>
</dbReference>
<dbReference type="EMBL" id="JADIMR010000018">
    <property type="protein sequence ID" value="MBO8446361.1"/>
    <property type="molecule type" value="Genomic_DNA"/>
</dbReference>
<dbReference type="Gene3D" id="3.40.1420.30">
    <property type="match status" value="1"/>
</dbReference>
<reference evidence="3" key="1">
    <citation type="submission" date="2020-10" db="EMBL/GenBank/DDBJ databases">
        <authorList>
            <person name="Gilroy R."/>
        </authorList>
    </citation>
    <scope>NUCLEOTIDE SEQUENCE</scope>
    <source>
        <strain evidence="3">D3-1215</strain>
    </source>
</reference>
<dbReference type="PROSITE" id="PS51257">
    <property type="entry name" value="PROKAR_LIPOPROTEIN"/>
    <property type="match status" value="1"/>
</dbReference>
<evidence type="ECO:0000313" key="4">
    <source>
        <dbReference type="Proteomes" id="UP000823637"/>
    </source>
</evidence>
<organism evidence="3 4">
    <name type="scientific">Candidatus Enterocola intestinipullorum</name>
    <dbReference type="NCBI Taxonomy" id="2840783"/>
    <lineage>
        <taxon>Bacteria</taxon>
        <taxon>Pseudomonadati</taxon>
        <taxon>Bacteroidota</taxon>
        <taxon>Bacteroidia</taxon>
        <taxon>Bacteroidales</taxon>
        <taxon>Candidatus Enterocola</taxon>
    </lineage>
</organism>
<comment type="caution">
    <text evidence="3">The sequence shown here is derived from an EMBL/GenBank/DDBJ whole genome shotgun (WGS) entry which is preliminary data.</text>
</comment>
<evidence type="ECO:0000313" key="3">
    <source>
        <dbReference type="EMBL" id="MBO8446361.1"/>
    </source>
</evidence>
<dbReference type="Pfam" id="PF11396">
    <property type="entry name" value="PepSY_like"/>
    <property type="match status" value="1"/>
</dbReference>
<feature type="chain" id="PRO_5039567422" evidence="1">
    <location>
        <begin position="19"/>
        <end position="127"/>
    </location>
</feature>
<dbReference type="AlphaFoldDB" id="A0A9D9EE56"/>
<feature type="domain" description="Putative beta-lactamase-inhibitor-like PepSY-like" evidence="2">
    <location>
        <begin position="64"/>
        <end position="113"/>
    </location>
</feature>
<reference evidence="3" key="2">
    <citation type="journal article" date="2021" name="PeerJ">
        <title>Extensive microbial diversity within the chicken gut microbiome revealed by metagenomics and culture.</title>
        <authorList>
            <person name="Gilroy R."/>
            <person name="Ravi A."/>
            <person name="Getino M."/>
            <person name="Pursley I."/>
            <person name="Horton D.L."/>
            <person name="Alikhan N.F."/>
            <person name="Baker D."/>
            <person name="Gharbi K."/>
            <person name="Hall N."/>
            <person name="Watson M."/>
            <person name="Adriaenssens E.M."/>
            <person name="Foster-Nyarko E."/>
            <person name="Jarju S."/>
            <person name="Secka A."/>
            <person name="Antonio M."/>
            <person name="Oren A."/>
            <person name="Chaudhuri R.R."/>
            <person name="La Ragione R."/>
            <person name="Hildebrand F."/>
            <person name="Pallen M.J."/>
        </authorList>
    </citation>
    <scope>NUCLEOTIDE SEQUENCE</scope>
    <source>
        <strain evidence="3">D3-1215</strain>
    </source>
</reference>
<dbReference type="InterPro" id="IPR021533">
    <property type="entry name" value="PepSY-like"/>
</dbReference>
<protein>
    <submittedName>
        <fullName evidence="3">PepSY-like domain-containing protein</fullName>
    </submittedName>
</protein>
<gene>
    <name evidence="3" type="ORF">IAC32_01245</name>
</gene>
<feature type="non-terminal residue" evidence="3">
    <location>
        <position position="127"/>
    </location>
</feature>
<keyword evidence="1" id="KW-0732">Signal</keyword>
<dbReference type="SUPFAM" id="SSF160574">
    <property type="entry name" value="BT0923-like"/>
    <property type="match status" value="1"/>
</dbReference>